<reference evidence="1 2" key="1">
    <citation type="journal article" date="2019" name="Sci. Rep.">
        <title>Orb-weaving spider Araneus ventricosus genome elucidates the spidroin gene catalogue.</title>
        <authorList>
            <person name="Kono N."/>
            <person name="Nakamura H."/>
            <person name="Ohtoshi R."/>
            <person name="Moran D.A.P."/>
            <person name="Shinohara A."/>
            <person name="Yoshida Y."/>
            <person name="Fujiwara M."/>
            <person name="Mori M."/>
            <person name="Tomita M."/>
            <person name="Arakawa K."/>
        </authorList>
    </citation>
    <scope>NUCLEOTIDE SEQUENCE [LARGE SCALE GENOMIC DNA]</scope>
</reference>
<gene>
    <name evidence="1" type="ORF">AVEN_130710_1</name>
</gene>
<dbReference type="Proteomes" id="UP000499080">
    <property type="component" value="Unassembled WGS sequence"/>
</dbReference>
<evidence type="ECO:0000313" key="2">
    <source>
        <dbReference type="Proteomes" id="UP000499080"/>
    </source>
</evidence>
<keyword evidence="2" id="KW-1185">Reference proteome</keyword>
<sequence length="108" mass="12446">MECSSKVLNGMTGMCEYETSQDYCSPAQLGRDNNDSSRGTGLLQTAAHCLQQRNMSPNEKRGMEAHFARPFCVRLRSRRKKFLYFRNWSESWYLVAGKVCKAFRGLYS</sequence>
<accession>A0A4Y2FDF7</accession>
<proteinExistence type="predicted"/>
<organism evidence="1 2">
    <name type="scientific">Araneus ventricosus</name>
    <name type="common">Orbweaver spider</name>
    <name type="synonym">Epeira ventricosa</name>
    <dbReference type="NCBI Taxonomy" id="182803"/>
    <lineage>
        <taxon>Eukaryota</taxon>
        <taxon>Metazoa</taxon>
        <taxon>Ecdysozoa</taxon>
        <taxon>Arthropoda</taxon>
        <taxon>Chelicerata</taxon>
        <taxon>Arachnida</taxon>
        <taxon>Araneae</taxon>
        <taxon>Araneomorphae</taxon>
        <taxon>Entelegynae</taxon>
        <taxon>Araneoidea</taxon>
        <taxon>Araneidae</taxon>
        <taxon>Araneus</taxon>
    </lineage>
</organism>
<dbReference type="EMBL" id="BGPR01000844">
    <property type="protein sequence ID" value="GBM37574.1"/>
    <property type="molecule type" value="Genomic_DNA"/>
</dbReference>
<protein>
    <submittedName>
        <fullName evidence="1">Uncharacterized protein</fullName>
    </submittedName>
</protein>
<name>A0A4Y2FDF7_ARAVE</name>
<comment type="caution">
    <text evidence="1">The sequence shown here is derived from an EMBL/GenBank/DDBJ whole genome shotgun (WGS) entry which is preliminary data.</text>
</comment>
<dbReference type="AlphaFoldDB" id="A0A4Y2FDF7"/>
<evidence type="ECO:0000313" key="1">
    <source>
        <dbReference type="EMBL" id="GBM37574.1"/>
    </source>
</evidence>